<organism evidence="1 2">
    <name type="scientific">Vigna mungo</name>
    <name type="common">Black gram</name>
    <name type="synonym">Phaseolus mungo</name>
    <dbReference type="NCBI Taxonomy" id="3915"/>
    <lineage>
        <taxon>Eukaryota</taxon>
        <taxon>Viridiplantae</taxon>
        <taxon>Streptophyta</taxon>
        <taxon>Embryophyta</taxon>
        <taxon>Tracheophyta</taxon>
        <taxon>Spermatophyta</taxon>
        <taxon>Magnoliopsida</taxon>
        <taxon>eudicotyledons</taxon>
        <taxon>Gunneridae</taxon>
        <taxon>Pentapetalae</taxon>
        <taxon>rosids</taxon>
        <taxon>fabids</taxon>
        <taxon>Fabales</taxon>
        <taxon>Fabaceae</taxon>
        <taxon>Papilionoideae</taxon>
        <taxon>50 kb inversion clade</taxon>
        <taxon>NPAAA clade</taxon>
        <taxon>indigoferoid/millettioid clade</taxon>
        <taxon>Phaseoleae</taxon>
        <taxon>Vigna</taxon>
    </lineage>
</organism>
<evidence type="ECO:0000313" key="2">
    <source>
        <dbReference type="Proteomes" id="UP001374535"/>
    </source>
</evidence>
<dbReference type="AlphaFoldDB" id="A0AAQ3N3I3"/>
<accession>A0AAQ3N3I3</accession>
<protein>
    <submittedName>
        <fullName evidence="1">Uncharacterized protein</fullName>
    </submittedName>
</protein>
<name>A0AAQ3N3I3_VIGMU</name>
<dbReference type="Proteomes" id="UP001374535">
    <property type="component" value="Chromosome 7"/>
</dbReference>
<reference evidence="1 2" key="1">
    <citation type="journal article" date="2023" name="Life. Sci Alliance">
        <title>Evolutionary insights into 3D genome organization and epigenetic landscape of Vigna mungo.</title>
        <authorList>
            <person name="Junaid A."/>
            <person name="Singh B."/>
            <person name="Bhatia S."/>
        </authorList>
    </citation>
    <scope>NUCLEOTIDE SEQUENCE [LARGE SCALE GENOMIC DNA]</scope>
    <source>
        <strain evidence="1">Urdbean</strain>
    </source>
</reference>
<keyword evidence="2" id="KW-1185">Reference proteome</keyword>
<proteinExistence type="predicted"/>
<evidence type="ECO:0000313" key="1">
    <source>
        <dbReference type="EMBL" id="WVZ02835.1"/>
    </source>
</evidence>
<dbReference type="EMBL" id="CP144694">
    <property type="protein sequence ID" value="WVZ02835.1"/>
    <property type="molecule type" value="Genomic_DNA"/>
</dbReference>
<sequence>MTSTPCFAAPPISAPSPLTSLLMTNRSTTMHDDDDIFYGVPSLKSAFKFSYDDVFAPAAFAFDDLLDGLGKLKPSEKEERGVADFDLLDPWIRERGDLKFFSFFFMTYLRFRTKSRHIKLLVQKGYLTHVRCRLRVNTIYIDDRLRVNMM</sequence>
<gene>
    <name evidence="1" type="ORF">V8G54_023641</name>
</gene>